<dbReference type="EMBL" id="WCSB01000001">
    <property type="protein sequence ID" value="KAB4455852.1"/>
    <property type="molecule type" value="Genomic_DNA"/>
</dbReference>
<evidence type="ECO:0000313" key="14">
    <source>
        <dbReference type="EMBL" id="KAB4455852.1"/>
    </source>
</evidence>
<evidence type="ECO:0000256" key="7">
    <source>
        <dbReference type="ARBA" id="ARBA00022692"/>
    </source>
</evidence>
<dbReference type="PANTHER" id="PTHR32024:SF2">
    <property type="entry name" value="TRK SYSTEM POTASSIUM UPTAKE PROTEIN TRKG-RELATED"/>
    <property type="match status" value="1"/>
</dbReference>
<dbReference type="Proteomes" id="UP001156218">
    <property type="component" value="Chromosome"/>
</dbReference>
<dbReference type="AlphaFoldDB" id="A0A139JTI2"/>
<dbReference type="OMA" id="LQWMGGM"/>
<dbReference type="Proteomes" id="UP000436858">
    <property type="component" value="Unassembled WGS sequence"/>
</dbReference>
<feature type="transmembrane region" description="Helical" evidence="13">
    <location>
        <begin position="329"/>
        <end position="351"/>
    </location>
</feature>
<evidence type="ECO:0000256" key="5">
    <source>
        <dbReference type="ARBA" id="ARBA00022519"/>
    </source>
</evidence>
<feature type="transmembrane region" description="Helical" evidence="13">
    <location>
        <begin position="38"/>
        <end position="58"/>
    </location>
</feature>
<feature type="transmembrane region" description="Helical" evidence="13">
    <location>
        <begin position="239"/>
        <end position="260"/>
    </location>
</feature>
<dbReference type="Proteomes" id="UP001156216">
    <property type="component" value="Chromosome"/>
</dbReference>
<evidence type="ECO:0000313" key="20">
    <source>
        <dbReference type="EMBL" id="UYU90808.1"/>
    </source>
</evidence>
<feature type="transmembrane region" description="Helical" evidence="13">
    <location>
        <begin position="12"/>
        <end position="32"/>
    </location>
</feature>
<evidence type="ECO:0000256" key="1">
    <source>
        <dbReference type="ARBA" id="ARBA00004429"/>
    </source>
</evidence>
<dbReference type="EMBL" id="CP083681">
    <property type="protein sequence ID" value="UYU70699.1"/>
    <property type="molecule type" value="Genomic_DNA"/>
</dbReference>
<evidence type="ECO:0000256" key="13">
    <source>
        <dbReference type="SAM" id="Phobius"/>
    </source>
</evidence>
<feature type="transmembrane region" description="Helical" evidence="13">
    <location>
        <begin position="272"/>
        <end position="291"/>
    </location>
</feature>
<gene>
    <name evidence="17" type="ORF">DW011_02165</name>
    <name evidence="15" type="ORF">GAN91_00490</name>
    <name evidence="14" type="ORF">GAN93_02430</name>
    <name evidence="19" type="ORF">KQP59_20845</name>
    <name evidence="18" type="ORF">KQP68_23720</name>
    <name evidence="20" type="ORF">KQP74_23290</name>
    <name evidence="16" type="ORF">PO127_21900</name>
</gene>
<reference evidence="16" key="4">
    <citation type="submission" date="2022-10" db="EMBL/GenBank/DDBJ databases">
        <title>Human gut microbiome strain richness.</title>
        <authorList>
            <person name="Chen-Liaw A."/>
        </authorList>
    </citation>
    <scope>NUCLEOTIDE SEQUENCE</scope>
    <source>
        <strain evidence="16">1001283st1_A3_1001283B150304_161114</strain>
    </source>
</reference>
<evidence type="ECO:0000256" key="11">
    <source>
        <dbReference type="ARBA" id="ARBA00023136"/>
    </source>
</evidence>
<dbReference type="RefSeq" id="WP_011109098.1">
    <property type="nucleotide sequence ID" value="NZ_AP022660.1"/>
</dbReference>
<feature type="binding site" evidence="12">
    <location>
        <position position="316"/>
    </location>
    <ligand>
        <name>K(+)</name>
        <dbReference type="ChEBI" id="CHEBI:29103"/>
    </ligand>
</feature>
<dbReference type="Pfam" id="PF02386">
    <property type="entry name" value="TrkH"/>
    <property type="match status" value="1"/>
</dbReference>
<reference evidence="18 24" key="3">
    <citation type="submission" date="2021-06" db="EMBL/GenBank/DDBJ databases">
        <title>Interrogation of the integrated mobile genetic elements in gut-associated Bacteroides with a consensus prediction approach.</title>
        <authorList>
            <person name="Campbell D.E."/>
            <person name="Leigh J.R."/>
            <person name="Kim T."/>
            <person name="England W."/>
            <person name="Whitaker R.J."/>
            <person name="Degnan P.H."/>
        </authorList>
    </citation>
    <scope>NUCLEOTIDE SEQUENCE [LARGE SCALE GENOMIC DNA]</scope>
    <source>
        <strain evidence="20">VPI-3443</strain>
        <strain evidence="19">VPI-BTDOT2</strain>
        <strain evidence="18 24">WAL8669</strain>
    </source>
</reference>
<evidence type="ECO:0000256" key="12">
    <source>
        <dbReference type="PIRSR" id="PIRSR006247-1"/>
    </source>
</evidence>
<feature type="binding site" evidence="12">
    <location>
        <position position="432"/>
    </location>
    <ligand>
        <name>K(+)</name>
        <dbReference type="ChEBI" id="CHEBI:29103"/>
    </ligand>
</feature>
<dbReference type="EMBL" id="QROV01000002">
    <property type="protein sequence ID" value="RHL63959.1"/>
    <property type="molecule type" value="Genomic_DNA"/>
</dbReference>
<feature type="binding site" evidence="12">
    <location>
        <position position="433"/>
    </location>
    <ligand>
        <name>K(+)</name>
        <dbReference type="ChEBI" id="CHEBI:29103"/>
    </ligand>
</feature>
<reference evidence="22 23" key="2">
    <citation type="journal article" date="2019" name="Nat. Med.">
        <title>A library of human gut bacterial isolates paired with longitudinal multiomics data enables mechanistic microbiome research.</title>
        <authorList>
            <person name="Poyet M."/>
            <person name="Groussin M."/>
            <person name="Gibbons S.M."/>
            <person name="Avila-Pacheco J."/>
            <person name="Jiang X."/>
            <person name="Kearney S.M."/>
            <person name="Perrotta A.R."/>
            <person name="Berdy B."/>
            <person name="Zhao S."/>
            <person name="Lieberman T.D."/>
            <person name="Swanson P.K."/>
            <person name="Smith M."/>
            <person name="Roesemann S."/>
            <person name="Alexander J.E."/>
            <person name="Rich S.A."/>
            <person name="Livny J."/>
            <person name="Vlamakis H."/>
            <person name="Clish C."/>
            <person name="Bullock K."/>
            <person name="Deik A."/>
            <person name="Scott J."/>
            <person name="Pierce K.A."/>
            <person name="Xavier R.J."/>
            <person name="Alm E.J."/>
        </authorList>
    </citation>
    <scope>NUCLEOTIDE SEQUENCE [LARGE SCALE GENOMIC DNA]</scope>
    <source>
        <strain evidence="15 22">BIOML-A162</strain>
        <strain evidence="14 23">BIOML-A165</strain>
    </source>
</reference>
<dbReference type="EMBL" id="JAQNVG010000049">
    <property type="protein sequence ID" value="MDC2238402.1"/>
    <property type="molecule type" value="Genomic_DNA"/>
</dbReference>
<evidence type="ECO:0000256" key="3">
    <source>
        <dbReference type="ARBA" id="ARBA00022448"/>
    </source>
</evidence>
<dbReference type="Proteomes" id="UP001217776">
    <property type="component" value="Unassembled WGS sequence"/>
</dbReference>
<dbReference type="InterPro" id="IPR003445">
    <property type="entry name" value="Cat_transpt"/>
</dbReference>
<feature type="transmembrane region" description="Helical" evidence="13">
    <location>
        <begin position="183"/>
        <end position="207"/>
    </location>
</feature>
<name>A0A139JTI2_BACT4</name>
<evidence type="ECO:0000256" key="8">
    <source>
        <dbReference type="ARBA" id="ARBA00022958"/>
    </source>
</evidence>
<dbReference type="EMBL" id="CP083680">
    <property type="protein sequence ID" value="UYU66528.1"/>
    <property type="molecule type" value="Genomic_DNA"/>
</dbReference>
<keyword evidence="5" id="KW-0997">Cell inner membrane</keyword>
<dbReference type="GO" id="GO:0046872">
    <property type="term" value="F:metal ion binding"/>
    <property type="evidence" value="ECO:0007669"/>
    <property type="project" value="UniProtKB-KW"/>
</dbReference>
<evidence type="ECO:0000313" key="17">
    <source>
        <dbReference type="EMBL" id="RHL63959.1"/>
    </source>
</evidence>
<keyword evidence="7 13" id="KW-0812">Transmembrane</keyword>
<evidence type="ECO:0000313" key="23">
    <source>
        <dbReference type="Proteomes" id="UP000460317"/>
    </source>
</evidence>
<dbReference type="GO" id="GO:0005886">
    <property type="term" value="C:plasma membrane"/>
    <property type="evidence" value="ECO:0007669"/>
    <property type="project" value="UniProtKB-SubCell"/>
</dbReference>
<evidence type="ECO:0000313" key="21">
    <source>
        <dbReference type="Proteomes" id="UP000283616"/>
    </source>
</evidence>
<dbReference type="Proteomes" id="UP001162960">
    <property type="component" value="Chromosome"/>
</dbReference>
<evidence type="ECO:0000313" key="19">
    <source>
        <dbReference type="EMBL" id="UYU70699.1"/>
    </source>
</evidence>
<evidence type="ECO:0000313" key="22">
    <source>
        <dbReference type="Proteomes" id="UP000436858"/>
    </source>
</evidence>
<dbReference type="Proteomes" id="UP000460317">
    <property type="component" value="Unassembled WGS sequence"/>
</dbReference>
<feature type="transmembrane region" description="Helical" evidence="13">
    <location>
        <begin position="455"/>
        <end position="475"/>
    </location>
</feature>
<evidence type="ECO:0000313" key="16">
    <source>
        <dbReference type="EMBL" id="MDC2238402.1"/>
    </source>
</evidence>
<comment type="similarity">
    <text evidence="2">Belongs to the TrkH potassium transport family.</text>
</comment>
<dbReference type="PIRSF" id="PIRSF006247">
    <property type="entry name" value="TrkH"/>
    <property type="match status" value="1"/>
</dbReference>
<organism evidence="17 21">
    <name type="scientific">Bacteroides thetaiotaomicron</name>
    <dbReference type="NCBI Taxonomy" id="818"/>
    <lineage>
        <taxon>Bacteria</taxon>
        <taxon>Pseudomonadati</taxon>
        <taxon>Bacteroidota</taxon>
        <taxon>Bacteroidia</taxon>
        <taxon>Bacteroidales</taxon>
        <taxon>Bacteroidaceae</taxon>
        <taxon>Bacteroides</taxon>
    </lineage>
</organism>
<evidence type="ECO:0000256" key="9">
    <source>
        <dbReference type="ARBA" id="ARBA00022989"/>
    </source>
</evidence>
<protein>
    <submittedName>
        <fullName evidence="17">TrkH family potassium uptake protein</fullName>
    </submittedName>
</protein>
<keyword evidence="11 13" id="KW-0472">Membrane</keyword>
<comment type="subcellular location">
    <subcellularLocation>
        <location evidence="1">Cell inner membrane</location>
        <topology evidence="1">Multi-pass membrane protein</topology>
    </subcellularLocation>
</comment>
<dbReference type="PANTHER" id="PTHR32024">
    <property type="entry name" value="TRK SYSTEM POTASSIUM UPTAKE PROTEIN TRKG-RELATED"/>
    <property type="match status" value="1"/>
</dbReference>
<sequence>MINSRMIYRIMGFLLLIETAMLMCCGGVSLFYKEDDLNSFLLSSAITAFVGVIMLAIGRGAEKSLNRRDGYVIVSVAWIAFSFFGMLPYYIGGYIPSVTDAFFETMSGFSSTGATIMNNIESMPHGILFWRAMTQWIGGLGIVFFTIAVLPIFGMGGIQVFAAEASGPTHDKVHPRIGVTAKWIWGIYAGMTGTLIILLVFGGMGLFDSICHAFTTTSTGGFSTKQTSIEYYHSPYIDYVISVFMFLSGVNFTLLLLMFNGKIKKFIHDAELKFYFMSVAFFTVFIAVWLYQTSSMGAEEAFRKSLFQVISLQTSTGFATADYMLWPSILWGCLLIVMIMGACAGSTTGGIKCIRMVILFKVAKNEFKHILHPNAVLPVRVNKQVISPSIQSTVLAFTFLYAIIAIISILVMMGFGVGFLESIGTVISSIGNMGPGLGTCGPAFSWSELPDAAKWLLSFLMLLGRLELFTVLLLFSSDFWKRN</sequence>
<dbReference type="InterPro" id="IPR004772">
    <property type="entry name" value="TrkH"/>
</dbReference>
<keyword evidence="4" id="KW-1003">Cell membrane</keyword>
<feature type="transmembrane region" description="Helical" evidence="13">
    <location>
        <begin position="394"/>
        <end position="420"/>
    </location>
</feature>
<dbReference type="EMBL" id="CP083685">
    <property type="protein sequence ID" value="UYU90808.1"/>
    <property type="molecule type" value="Genomic_DNA"/>
</dbReference>
<evidence type="ECO:0000256" key="10">
    <source>
        <dbReference type="ARBA" id="ARBA00023065"/>
    </source>
</evidence>
<proteinExistence type="inferred from homology"/>
<keyword evidence="10" id="KW-0406">Ion transport</keyword>
<accession>A0A139JTI2</accession>
<evidence type="ECO:0000313" key="24">
    <source>
        <dbReference type="Proteomes" id="UP001156218"/>
    </source>
</evidence>
<evidence type="ECO:0000313" key="18">
    <source>
        <dbReference type="EMBL" id="UYU66528.1"/>
    </source>
</evidence>
<evidence type="ECO:0000313" key="15">
    <source>
        <dbReference type="EMBL" id="KAB4487914.1"/>
    </source>
</evidence>
<evidence type="ECO:0000256" key="6">
    <source>
        <dbReference type="ARBA" id="ARBA00022538"/>
    </source>
</evidence>
<feature type="binding site" evidence="12">
    <location>
        <position position="220"/>
    </location>
    <ligand>
        <name>K(+)</name>
        <dbReference type="ChEBI" id="CHEBI:29103"/>
    </ligand>
</feature>
<keyword evidence="9 13" id="KW-1133">Transmembrane helix</keyword>
<dbReference type="Proteomes" id="UP000283616">
    <property type="component" value="Unassembled WGS sequence"/>
</dbReference>
<keyword evidence="3" id="KW-0813">Transport</keyword>
<reference evidence="17 21" key="1">
    <citation type="submission" date="2018-08" db="EMBL/GenBank/DDBJ databases">
        <title>A genome reference for cultivated species of the human gut microbiota.</title>
        <authorList>
            <person name="Zou Y."/>
            <person name="Xue W."/>
            <person name="Luo G."/>
        </authorList>
    </citation>
    <scope>NUCLEOTIDE SEQUENCE [LARGE SCALE GENOMIC DNA]</scope>
    <source>
        <strain evidence="17 21">AF37-12</strain>
    </source>
</reference>
<feature type="transmembrane region" description="Helical" evidence="13">
    <location>
        <begin position="70"/>
        <end position="91"/>
    </location>
</feature>
<feature type="transmembrane region" description="Helical" evidence="13">
    <location>
        <begin position="136"/>
        <end position="162"/>
    </location>
</feature>
<dbReference type="GO" id="GO:0015379">
    <property type="term" value="F:potassium:chloride symporter activity"/>
    <property type="evidence" value="ECO:0007669"/>
    <property type="project" value="InterPro"/>
</dbReference>
<dbReference type="EMBL" id="WCRY01000001">
    <property type="protein sequence ID" value="KAB4487914.1"/>
    <property type="molecule type" value="Genomic_DNA"/>
</dbReference>
<evidence type="ECO:0000256" key="4">
    <source>
        <dbReference type="ARBA" id="ARBA00022475"/>
    </source>
</evidence>
<keyword evidence="6" id="KW-0633">Potassium transport</keyword>
<keyword evidence="8 12" id="KW-0630">Potassium</keyword>
<feature type="binding site" evidence="12">
    <location>
        <position position="112"/>
    </location>
    <ligand>
        <name>K(+)</name>
        <dbReference type="ChEBI" id="CHEBI:29103"/>
    </ligand>
</feature>
<evidence type="ECO:0000256" key="2">
    <source>
        <dbReference type="ARBA" id="ARBA00009137"/>
    </source>
</evidence>
<keyword evidence="12" id="KW-0479">Metal-binding</keyword>
<dbReference type="GeneID" id="60925272"/>